<evidence type="ECO:0000256" key="7">
    <source>
        <dbReference type="ARBA" id="ARBA00023136"/>
    </source>
</evidence>
<accession>A0A7S2CQB0</accession>
<keyword evidence="3 9" id="KW-0813">Transport</keyword>
<evidence type="ECO:0000256" key="2">
    <source>
        <dbReference type="ARBA" id="ARBA00006375"/>
    </source>
</evidence>
<evidence type="ECO:0000256" key="9">
    <source>
        <dbReference type="RuleBase" id="RU000488"/>
    </source>
</evidence>
<evidence type="ECO:0000256" key="1">
    <source>
        <dbReference type="ARBA" id="ARBA00004141"/>
    </source>
</evidence>
<evidence type="ECO:0000256" key="6">
    <source>
        <dbReference type="ARBA" id="ARBA00022989"/>
    </source>
</evidence>
<dbReference type="GO" id="GO:0016020">
    <property type="term" value="C:membrane"/>
    <property type="evidence" value="ECO:0007669"/>
    <property type="project" value="UniProtKB-SubCell"/>
</dbReference>
<dbReference type="InterPro" id="IPR050391">
    <property type="entry name" value="Mito_Metabolite_Transporter"/>
</dbReference>
<keyword evidence="7 8" id="KW-0472">Membrane</keyword>
<gene>
    <name evidence="10" type="ORF">DSPE1174_LOCUS16300</name>
</gene>
<sequence length="195" mass="20760">MGCTSGGIGSFIGNPCELAMVRLSADAQVPAAERRGYKNAIDCIMRIVKEEGVTALWTGATPTVLRAMLLSSSVLGCYSEAKEILVKTAPSIFVSVGSTPTMFAGTTIASFIANVVCCPFDVIKSRIQTMPKPESGQPPRYSGMVDCLLKSTRQEGTMVLYRGFTPAFVKLAPYTIISLMVVDKITIAITGKSGF</sequence>
<dbReference type="InterPro" id="IPR023395">
    <property type="entry name" value="MCP_dom_sf"/>
</dbReference>
<dbReference type="EMBL" id="HBGS01031809">
    <property type="protein sequence ID" value="CAD9432132.1"/>
    <property type="molecule type" value="Transcribed_RNA"/>
</dbReference>
<feature type="repeat" description="Solcar" evidence="8">
    <location>
        <begin position="97"/>
        <end position="188"/>
    </location>
</feature>
<evidence type="ECO:0000256" key="3">
    <source>
        <dbReference type="ARBA" id="ARBA00022448"/>
    </source>
</evidence>
<organism evidence="10">
    <name type="scientific">Octactis speculum</name>
    <dbReference type="NCBI Taxonomy" id="3111310"/>
    <lineage>
        <taxon>Eukaryota</taxon>
        <taxon>Sar</taxon>
        <taxon>Stramenopiles</taxon>
        <taxon>Ochrophyta</taxon>
        <taxon>Dictyochophyceae</taxon>
        <taxon>Dictyochales</taxon>
        <taxon>Dictyochaceae</taxon>
        <taxon>Octactis</taxon>
    </lineage>
</organism>
<feature type="repeat" description="Solcar" evidence="8">
    <location>
        <begin position="1"/>
        <end position="84"/>
    </location>
</feature>
<dbReference type="AlphaFoldDB" id="A0A7S2CQB0"/>
<dbReference type="Gene3D" id="1.50.40.10">
    <property type="entry name" value="Mitochondrial carrier domain"/>
    <property type="match status" value="1"/>
</dbReference>
<keyword evidence="6" id="KW-1133">Transmembrane helix</keyword>
<comment type="similarity">
    <text evidence="2 9">Belongs to the mitochondrial carrier (TC 2.A.29) family.</text>
</comment>
<keyword evidence="5" id="KW-0677">Repeat</keyword>
<dbReference type="SUPFAM" id="SSF103506">
    <property type="entry name" value="Mitochondrial carrier"/>
    <property type="match status" value="1"/>
</dbReference>
<keyword evidence="4 8" id="KW-0812">Transmembrane</keyword>
<evidence type="ECO:0000313" key="10">
    <source>
        <dbReference type="EMBL" id="CAD9432132.1"/>
    </source>
</evidence>
<dbReference type="InterPro" id="IPR018108">
    <property type="entry name" value="MCP_transmembrane"/>
</dbReference>
<dbReference type="PANTHER" id="PTHR45618">
    <property type="entry name" value="MITOCHONDRIAL DICARBOXYLATE CARRIER-RELATED"/>
    <property type="match status" value="1"/>
</dbReference>
<comment type="subcellular location">
    <subcellularLocation>
        <location evidence="1">Membrane</location>
        <topology evidence="1">Multi-pass membrane protein</topology>
    </subcellularLocation>
</comment>
<proteinExistence type="inferred from homology"/>
<evidence type="ECO:0000256" key="5">
    <source>
        <dbReference type="ARBA" id="ARBA00022737"/>
    </source>
</evidence>
<dbReference type="PROSITE" id="PS50920">
    <property type="entry name" value="SOLCAR"/>
    <property type="match status" value="2"/>
</dbReference>
<dbReference type="Pfam" id="PF00153">
    <property type="entry name" value="Mito_carr"/>
    <property type="match status" value="2"/>
</dbReference>
<protein>
    <submittedName>
        <fullName evidence="10">Uncharacterized protein</fullName>
    </submittedName>
</protein>
<reference evidence="10" key="1">
    <citation type="submission" date="2021-01" db="EMBL/GenBank/DDBJ databases">
        <authorList>
            <person name="Corre E."/>
            <person name="Pelletier E."/>
            <person name="Niang G."/>
            <person name="Scheremetjew M."/>
            <person name="Finn R."/>
            <person name="Kale V."/>
            <person name="Holt S."/>
            <person name="Cochrane G."/>
            <person name="Meng A."/>
            <person name="Brown T."/>
            <person name="Cohen L."/>
        </authorList>
    </citation>
    <scope>NUCLEOTIDE SEQUENCE</scope>
    <source>
        <strain evidence="10">CCMP1381</strain>
    </source>
</reference>
<evidence type="ECO:0000256" key="4">
    <source>
        <dbReference type="ARBA" id="ARBA00022692"/>
    </source>
</evidence>
<name>A0A7S2CQB0_9STRA</name>
<evidence type="ECO:0000256" key="8">
    <source>
        <dbReference type="PROSITE-ProRule" id="PRU00282"/>
    </source>
</evidence>